<dbReference type="RefSeq" id="WP_282218825.1">
    <property type="nucleotide sequence ID" value="NZ_CP118246.1"/>
</dbReference>
<evidence type="ECO:0008006" key="4">
    <source>
        <dbReference type="Google" id="ProtNLM"/>
    </source>
</evidence>
<feature type="signal peptide" evidence="1">
    <location>
        <begin position="1"/>
        <end position="22"/>
    </location>
</feature>
<evidence type="ECO:0000313" key="3">
    <source>
        <dbReference type="Proteomes" id="UP001220530"/>
    </source>
</evidence>
<evidence type="ECO:0000256" key="1">
    <source>
        <dbReference type="SAM" id="SignalP"/>
    </source>
</evidence>
<keyword evidence="1" id="KW-0732">Signal</keyword>
<sequence>MIVKPLMPALLVLAMFSVPAMATPFCTDDRGGVSITFGVGGPRSSSEFDQNQLDLMQLRRMGVDATSVERWNGCLRAFVRNPGGGETMEYYDPNTFRQVF</sequence>
<dbReference type="Proteomes" id="UP001220530">
    <property type="component" value="Chromosome"/>
</dbReference>
<reference evidence="2 3" key="1">
    <citation type="submission" date="2023-02" db="EMBL/GenBank/DDBJ databases">
        <title>Devosia algicola sp. nov., isolated from the phycosphere of marine algae.</title>
        <authorList>
            <person name="Kim J.M."/>
            <person name="Lee J.K."/>
            <person name="Choi B.J."/>
            <person name="Bayburt H."/>
            <person name="Jeon C.O."/>
        </authorList>
    </citation>
    <scope>NUCLEOTIDE SEQUENCE [LARGE SCALE GENOMIC DNA]</scope>
    <source>
        <strain evidence="2 3">G20-9</strain>
    </source>
</reference>
<protein>
    <recommendedName>
        <fullName evidence="4">Beta/gamma crystallin 'Greek key' domain-containing protein</fullName>
    </recommendedName>
</protein>
<dbReference type="EMBL" id="CP118246">
    <property type="protein sequence ID" value="WDR02420.1"/>
    <property type="molecule type" value="Genomic_DNA"/>
</dbReference>
<proteinExistence type="predicted"/>
<gene>
    <name evidence="2" type="ORF">PSQ19_17690</name>
</gene>
<keyword evidence="3" id="KW-1185">Reference proteome</keyword>
<evidence type="ECO:0000313" key="2">
    <source>
        <dbReference type="EMBL" id="WDR02420.1"/>
    </source>
</evidence>
<feature type="chain" id="PRO_5045072270" description="Beta/gamma crystallin 'Greek key' domain-containing protein" evidence="1">
    <location>
        <begin position="23"/>
        <end position="100"/>
    </location>
</feature>
<organism evidence="2 3">
    <name type="scientific">Devosia algicola</name>
    <dbReference type="NCBI Taxonomy" id="3026418"/>
    <lineage>
        <taxon>Bacteria</taxon>
        <taxon>Pseudomonadati</taxon>
        <taxon>Pseudomonadota</taxon>
        <taxon>Alphaproteobacteria</taxon>
        <taxon>Hyphomicrobiales</taxon>
        <taxon>Devosiaceae</taxon>
        <taxon>Devosia</taxon>
    </lineage>
</organism>
<accession>A0ABY7YM97</accession>
<name>A0ABY7YM97_9HYPH</name>